<organism evidence="2 3">
    <name type="scientific">Porphyra umbilicalis</name>
    <name type="common">Purple laver</name>
    <name type="synonym">Red alga</name>
    <dbReference type="NCBI Taxonomy" id="2786"/>
    <lineage>
        <taxon>Eukaryota</taxon>
        <taxon>Rhodophyta</taxon>
        <taxon>Bangiophyceae</taxon>
        <taxon>Bangiales</taxon>
        <taxon>Bangiaceae</taxon>
        <taxon>Porphyra</taxon>
    </lineage>
</organism>
<dbReference type="AlphaFoldDB" id="A0A1X6P368"/>
<feature type="region of interest" description="Disordered" evidence="1">
    <location>
        <begin position="191"/>
        <end position="252"/>
    </location>
</feature>
<dbReference type="EMBL" id="KV918909">
    <property type="protein sequence ID" value="OSX75267.1"/>
    <property type="molecule type" value="Genomic_DNA"/>
</dbReference>
<feature type="compositionally biased region" description="Pro residues" evidence="1">
    <location>
        <begin position="515"/>
        <end position="524"/>
    </location>
</feature>
<accession>A0A1X6P368</accession>
<evidence type="ECO:0000256" key="1">
    <source>
        <dbReference type="SAM" id="MobiDB-lite"/>
    </source>
</evidence>
<feature type="compositionally biased region" description="Basic residues" evidence="1">
    <location>
        <begin position="471"/>
        <end position="496"/>
    </location>
</feature>
<proteinExistence type="predicted"/>
<dbReference type="PRINTS" id="PR01218">
    <property type="entry name" value="PSTLEXTENSIN"/>
</dbReference>
<dbReference type="InterPro" id="IPR003882">
    <property type="entry name" value="Pistil_extensin"/>
</dbReference>
<feature type="compositionally biased region" description="Polar residues" evidence="1">
    <location>
        <begin position="353"/>
        <end position="364"/>
    </location>
</feature>
<feature type="region of interest" description="Disordered" evidence="1">
    <location>
        <begin position="303"/>
        <end position="663"/>
    </location>
</feature>
<reference evidence="2 3" key="1">
    <citation type="submission" date="2017-03" db="EMBL/GenBank/DDBJ databases">
        <title>WGS assembly of Porphyra umbilicalis.</title>
        <authorList>
            <person name="Brawley S.H."/>
            <person name="Blouin N.A."/>
            <person name="Ficko-Blean E."/>
            <person name="Wheeler G.L."/>
            <person name="Lohr M."/>
            <person name="Goodson H.V."/>
            <person name="Jenkins J.W."/>
            <person name="Blaby-Haas C.E."/>
            <person name="Helliwell K.E."/>
            <person name="Chan C."/>
            <person name="Marriage T."/>
            <person name="Bhattacharya D."/>
            <person name="Klein A.S."/>
            <person name="Badis Y."/>
            <person name="Brodie J."/>
            <person name="Cao Y."/>
            <person name="Collen J."/>
            <person name="Dittami S.M."/>
            <person name="Gachon C.M."/>
            <person name="Green B.R."/>
            <person name="Karpowicz S."/>
            <person name="Kim J.W."/>
            <person name="Kudahl U."/>
            <person name="Lin S."/>
            <person name="Michel G."/>
            <person name="Mittag M."/>
            <person name="Olson B.J."/>
            <person name="Pangilinan J."/>
            <person name="Peng Y."/>
            <person name="Qiu H."/>
            <person name="Shu S."/>
            <person name="Singer J.T."/>
            <person name="Smith A.G."/>
            <person name="Sprecher B.N."/>
            <person name="Wagner V."/>
            <person name="Wang W."/>
            <person name="Wang Z.-Y."/>
            <person name="Yan J."/>
            <person name="Yarish C."/>
            <person name="Zoeuner-Riek S."/>
            <person name="Zhuang Y."/>
            <person name="Zou Y."/>
            <person name="Lindquist E.A."/>
            <person name="Grimwood J."/>
            <person name="Barry K."/>
            <person name="Rokhsar D.S."/>
            <person name="Schmutz J."/>
            <person name="Stiller J.W."/>
            <person name="Grossman A.R."/>
            <person name="Prochnik S.E."/>
        </authorList>
    </citation>
    <scope>NUCLEOTIDE SEQUENCE [LARGE SCALE GENOMIC DNA]</scope>
    <source>
        <strain evidence="2">4086291</strain>
    </source>
</reference>
<feature type="compositionally biased region" description="Basic residues" evidence="1">
    <location>
        <begin position="654"/>
        <end position="663"/>
    </location>
</feature>
<feature type="compositionally biased region" description="Basic residues" evidence="1">
    <location>
        <begin position="590"/>
        <end position="608"/>
    </location>
</feature>
<feature type="compositionally biased region" description="Basic residues" evidence="1">
    <location>
        <begin position="525"/>
        <end position="536"/>
    </location>
</feature>
<feature type="compositionally biased region" description="Low complexity" evidence="1">
    <location>
        <begin position="497"/>
        <end position="507"/>
    </location>
</feature>
<gene>
    <name evidence="2" type="ORF">BU14_0243s0003</name>
</gene>
<feature type="region of interest" description="Disordered" evidence="1">
    <location>
        <begin position="41"/>
        <end position="110"/>
    </location>
</feature>
<feature type="non-terminal residue" evidence="2">
    <location>
        <position position="1"/>
    </location>
</feature>
<feature type="compositionally biased region" description="Low complexity" evidence="1">
    <location>
        <begin position="212"/>
        <end position="232"/>
    </location>
</feature>
<feature type="compositionally biased region" description="Low complexity" evidence="1">
    <location>
        <begin position="640"/>
        <end position="653"/>
    </location>
</feature>
<protein>
    <submittedName>
        <fullName evidence="2">Uncharacterized protein</fullName>
    </submittedName>
</protein>
<name>A0A1X6P368_PORUM</name>
<keyword evidence="3" id="KW-1185">Reference proteome</keyword>
<sequence length="739" mass="77283">ATAATRSGQAAPCRRRWAGGAWQAFPAVSAPRPTAFGAQPELALLPFGPRGASGPDRLIRPPPTSPDLLTSCIPAPTRSPVRPATSPSSCRPPSPPVPPLPPPQRPCRQGSHLKGWRLDQVPHPRQGVTPLYGGTTAHHPPPWCAVGRPLVGCRALPPSLLVAPVTLAMAGSASAAPFLATVWTGTPVGLPRGGATSRTCRRGSTGGLAFVSPASSSSRRGSDSGRTSTPTSVGDAYTLPYPSPPPPLELSVPPLADVLAATAATASGGRGRSGGRNGSAVVPRMVAAPAVNVPALVGALAAGEAERDGDGELSLRSGRGGGRRLLPLRHDRLGRSAASLPCHPIGGPRRIQRSQAQPAAQTEWLSGGTPPPPPAGPEQHALPTPTTHDTPPPMRPPRRSRRAVSSAPHQRACTRCRQPPPVRPHVRGDGQTLSPRRAPLAPPPDEHPGAQPPRVAAERRACPSPPPPPRPRPRRHTLLPRAGRPPRRRPRRRRATRSPFGRAAAAPPRRRGSAPPRPVPPRPPPARRPRRGRPPHWQHTSGRKPQAVGAAPPRRPSAVGWSDRPTPPRPAVKAAAAWHQSPRRPSTAGGRRRPRRPSAAARRRHPQRRSACGAVAAGNGRPADRRRVGCRLHPPPPPAAARVPAAAAAAAARSPRRRPHRRAAGAVAACHATPVHGCVPPCAHTAAGRQHRHSGGGGARRQPLPPSAAVATGPTLHSVDSPRPRPSMLIPAAASRRYN</sequence>
<evidence type="ECO:0000313" key="2">
    <source>
        <dbReference type="EMBL" id="OSX75267.1"/>
    </source>
</evidence>
<feature type="region of interest" description="Disordered" evidence="1">
    <location>
        <begin position="686"/>
        <end position="739"/>
    </location>
</feature>
<feature type="compositionally biased region" description="Pro residues" evidence="1">
    <location>
        <begin position="90"/>
        <end position="105"/>
    </location>
</feature>
<evidence type="ECO:0000313" key="3">
    <source>
        <dbReference type="Proteomes" id="UP000218209"/>
    </source>
</evidence>
<dbReference type="Proteomes" id="UP000218209">
    <property type="component" value="Unassembled WGS sequence"/>
</dbReference>